<name>N1QDW5_SPHMS</name>
<dbReference type="EMBL" id="KB456267">
    <property type="protein sequence ID" value="EMF10396.1"/>
    <property type="molecule type" value="Genomic_DNA"/>
</dbReference>
<dbReference type="HOGENOM" id="CLU_1908010_0_0_1"/>
<evidence type="ECO:0000313" key="2">
    <source>
        <dbReference type="Proteomes" id="UP000016931"/>
    </source>
</evidence>
<protein>
    <submittedName>
        <fullName evidence="1">Uncharacterized protein</fullName>
    </submittedName>
</protein>
<proteinExistence type="predicted"/>
<accession>N1QDW5</accession>
<dbReference type="GeneID" id="27897936"/>
<reference evidence="1 2" key="1">
    <citation type="journal article" date="2012" name="PLoS Pathog.">
        <title>Diverse lifestyles and strategies of plant pathogenesis encoded in the genomes of eighteen Dothideomycetes fungi.</title>
        <authorList>
            <person name="Ohm R.A."/>
            <person name="Feau N."/>
            <person name="Henrissat B."/>
            <person name="Schoch C.L."/>
            <person name="Horwitz B.A."/>
            <person name="Barry K.W."/>
            <person name="Condon B.J."/>
            <person name="Copeland A.C."/>
            <person name="Dhillon B."/>
            <person name="Glaser F."/>
            <person name="Hesse C.N."/>
            <person name="Kosti I."/>
            <person name="LaButti K."/>
            <person name="Lindquist E.A."/>
            <person name="Lucas S."/>
            <person name="Salamov A.A."/>
            <person name="Bradshaw R.E."/>
            <person name="Ciuffetti L."/>
            <person name="Hamelin R.C."/>
            <person name="Kema G.H.J."/>
            <person name="Lawrence C."/>
            <person name="Scott J.A."/>
            <person name="Spatafora J.W."/>
            <person name="Turgeon B.G."/>
            <person name="de Wit P.J.G.M."/>
            <person name="Zhong S."/>
            <person name="Goodwin S.B."/>
            <person name="Grigoriev I.V."/>
        </authorList>
    </citation>
    <scope>NUCLEOTIDE SEQUENCE [LARGE SCALE GENOMIC DNA]</scope>
    <source>
        <strain evidence="1 2">SO2202</strain>
    </source>
</reference>
<dbReference type="Proteomes" id="UP000016931">
    <property type="component" value="Unassembled WGS sequence"/>
</dbReference>
<dbReference type="RefSeq" id="XP_016758517.1">
    <property type="nucleotide sequence ID" value="XM_016900799.1"/>
</dbReference>
<evidence type="ECO:0000313" key="1">
    <source>
        <dbReference type="EMBL" id="EMF10396.1"/>
    </source>
</evidence>
<organism evidence="1 2">
    <name type="scientific">Sphaerulina musiva (strain SO2202)</name>
    <name type="common">Poplar stem canker fungus</name>
    <name type="synonym">Septoria musiva</name>
    <dbReference type="NCBI Taxonomy" id="692275"/>
    <lineage>
        <taxon>Eukaryota</taxon>
        <taxon>Fungi</taxon>
        <taxon>Dikarya</taxon>
        <taxon>Ascomycota</taxon>
        <taxon>Pezizomycotina</taxon>
        <taxon>Dothideomycetes</taxon>
        <taxon>Dothideomycetidae</taxon>
        <taxon>Mycosphaerellales</taxon>
        <taxon>Mycosphaerellaceae</taxon>
        <taxon>Sphaerulina</taxon>
    </lineage>
</organism>
<gene>
    <name evidence="1" type="ORF">SEPMUDRAFT_109713</name>
</gene>
<keyword evidence="2" id="KW-1185">Reference proteome</keyword>
<sequence length="133" mass="14940">MSAADLQTGDEIVRRLWRLSRYEFVVCSEAMSKSCQLSVSHINIVHGDEILLATKETSTPTLYTYFRNFNDPSENGYPSFHSDAGNGKTRHEIFAQDGAAFKTFFPKELDIKRPGGICSLAQLVVRVMLFTSL</sequence>
<dbReference type="AlphaFoldDB" id="N1QDW5"/>